<dbReference type="PANTHER" id="PTHR13707:SF60">
    <property type="entry name" value="ACETATE COA-TRANSFERASE SUBUNIT ALPHA"/>
    <property type="match status" value="1"/>
</dbReference>
<sequence length="530" mass="56632">MNRAMLLPSRALPPSRFLGLKNFSRAENMIRKMTVTSQYSFFSTSMTNSDTIPSKVVPSAKQALEGCIFPGASINCGGFGLGGLPETLLNELARTDEAKNLTVASLTASVDDFGIGKLFAAGKVKRMISSYVGENELFAEMYFNGQLEVELTPQGTIAQRMKAAGSGIPAFFTPAGVGTIYSEGGVPIKHSSDGKDVVISSPKKETRLFDGIEYVLEESLPADLAIVKAYKGDTKGNLVFRGTARNANPDCAMSGKVCIAEVERIVEAGELDPDEIHLPGIYVDKIILAKDNEKRIERLRLSSASAPTISGGREVMIIRAAKEFKDGMYVNLGIGIPTLASNFVPEGVHIELQAENGMLGLGPYPSTEEEADGDFVNAGKETVTPNKGASTFSSSESFSMIRGGHVDLTILGGLQVSQQGDLANWIVPGKICKGMGGAMDLISAPNAKVVVTLDHVAKDGTPKILTECSLPLTGRRVVDRIITDLCVFDCDKHGDGGLTLIEMSNDTTIEEIKSKTACDFKVLDEIKAMQ</sequence>
<evidence type="ECO:0000256" key="1">
    <source>
        <dbReference type="ARBA" id="ARBA00007154"/>
    </source>
</evidence>
<comment type="function">
    <text evidence="3">Key enzyme for ketone body catabolism. Transfers the CoA moiety from succinate to acetoacetate. Formation of the enzyme-CoA intermediate proceeds via an unstable anhydride species formed between the carboxylate groups of the enzyme and substrate.</text>
</comment>
<dbReference type="InterPro" id="IPR012792">
    <property type="entry name" value="3-oxoacid_CoA-transf_A"/>
</dbReference>
<comment type="catalytic activity">
    <reaction evidence="3">
        <text>a 3-oxo acid + succinyl-CoA = a 3-oxoacyl-CoA + succinate</text>
        <dbReference type="Rhea" id="RHEA:24564"/>
        <dbReference type="ChEBI" id="CHEBI:30031"/>
        <dbReference type="ChEBI" id="CHEBI:35973"/>
        <dbReference type="ChEBI" id="CHEBI:57292"/>
        <dbReference type="ChEBI" id="CHEBI:90726"/>
        <dbReference type="EC" id="2.8.3.5"/>
    </reaction>
</comment>
<feature type="active site" description="5-glutamyl coenzyme A thioester intermediate" evidence="4">
    <location>
        <position position="355"/>
    </location>
</feature>
<dbReference type="PIRSF" id="PIRSF000858">
    <property type="entry name" value="SCOT-t"/>
    <property type="match status" value="1"/>
</dbReference>
<dbReference type="GO" id="GO:0046952">
    <property type="term" value="P:ketone body catabolic process"/>
    <property type="evidence" value="ECO:0007669"/>
    <property type="project" value="InterPro"/>
</dbReference>
<protein>
    <recommendedName>
        <fullName evidence="3">Succinyl-CoA:3-ketoacid-coenzyme A transferase</fullName>
        <ecNumber evidence="3">2.8.3.5</ecNumber>
    </recommendedName>
</protein>
<dbReference type="NCBIfam" id="TIGR02429">
    <property type="entry name" value="pcaI_scoA_fam"/>
    <property type="match status" value="1"/>
</dbReference>
<dbReference type="InterPro" id="IPR037171">
    <property type="entry name" value="NagB/RpiA_transferase-like"/>
</dbReference>
<dbReference type="AlphaFoldDB" id="A0AAD3CY31"/>
<dbReference type="SUPFAM" id="SSF100950">
    <property type="entry name" value="NagB/RpiA/CoA transferase-like"/>
    <property type="match status" value="2"/>
</dbReference>
<dbReference type="NCBIfam" id="TIGR02428">
    <property type="entry name" value="pcaJ_scoB_fam"/>
    <property type="match status" value="1"/>
</dbReference>
<dbReference type="PANTHER" id="PTHR13707">
    <property type="entry name" value="KETOACID-COENZYME A TRANSFERASE"/>
    <property type="match status" value="1"/>
</dbReference>
<proteinExistence type="inferred from homology"/>
<dbReference type="EMBL" id="BLLK01000047">
    <property type="protein sequence ID" value="GFH54054.1"/>
    <property type="molecule type" value="Genomic_DNA"/>
</dbReference>
<keyword evidence="2 3" id="KW-0808">Transferase</keyword>
<evidence type="ECO:0000256" key="3">
    <source>
        <dbReference type="PIRNR" id="PIRNR000858"/>
    </source>
</evidence>
<dbReference type="Proteomes" id="UP001054902">
    <property type="component" value="Unassembled WGS sequence"/>
</dbReference>
<accession>A0AAD3CY31</accession>
<gene>
    <name evidence="5" type="ORF">CTEN210_10530</name>
</gene>
<evidence type="ECO:0000313" key="5">
    <source>
        <dbReference type="EMBL" id="GFH54054.1"/>
    </source>
</evidence>
<keyword evidence="3" id="KW-0496">Mitochondrion</keyword>
<evidence type="ECO:0000313" key="6">
    <source>
        <dbReference type="Proteomes" id="UP001054902"/>
    </source>
</evidence>
<dbReference type="Gene3D" id="3.40.1080.10">
    <property type="entry name" value="Glutaconate Coenzyme A-transferase"/>
    <property type="match status" value="2"/>
</dbReference>
<dbReference type="InterPro" id="IPR014388">
    <property type="entry name" value="3-oxoacid_CoA-transferase"/>
</dbReference>
<keyword evidence="6" id="KW-1185">Reference proteome</keyword>
<evidence type="ECO:0000256" key="2">
    <source>
        <dbReference type="ARBA" id="ARBA00022679"/>
    </source>
</evidence>
<dbReference type="FunFam" id="3.40.1080.10:FF:000001">
    <property type="entry name" value="Succinyl-coa:3-ketoacid-coenzyme a transferase subunit b"/>
    <property type="match status" value="1"/>
</dbReference>
<evidence type="ECO:0000256" key="4">
    <source>
        <dbReference type="PIRSR" id="PIRSR000858-1"/>
    </source>
</evidence>
<dbReference type="Pfam" id="PF01144">
    <property type="entry name" value="CoA_trans"/>
    <property type="match status" value="2"/>
</dbReference>
<dbReference type="InterPro" id="IPR012791">
    <property type="entry name" value="3-oxoacid_CoA-transf_B"/>
</dbReference>
<dbReference type="InterPro" id="IPR004165">
    <property type="entry name" value="CoA_trans_fam_I"/>
</dbReference>
<comment type="pathway">
    <text evidence="3">Ketone metabolism; succinyl-CoA degradation; acetoacetyl-CoA from succinyl-CoA: step 1/1.</text>
</comment>
<comment type="caution">
    <text evidence="5">The sequence shown here is derived from an EMBL/GenBank/DDBJ whole genome shotgun (WGS) entry which is preliminary data.</text>
</comment>
<name>A0AAD3CY31_9STRA</name>
<organism evidence="5 6">
    <name type="scientific">Chaetoceros tenuissimus</name>
    <dbReference type="NCBI Taxonomy" id="426638"/>
    <lineage>
        <taxon>Eukaryota</taxon>
        <taxon>Sar</taxon>
        <taxon>Stramenopiles</taxon>
        <taxon>Ochrophyta</taxon>
        <taxon>Bacillariophyta</taxon>
        <taxon>Coscinodiscophyceae</taxon>
        <taxon>Chaetocerotophycidae</taxon>
        <taxon>Chaetocerotales</taxon>
        <taxon>Chaetocerotaceae</taxon>
        <taxon>Chaetoceros</taxon>
    </lineage>
</organism>
<dbReference type="EC" id="2.8.3.5" evidence="3"/>
<comment type="similarity">
    <text evidence="1 3">Belongs to the 3-oxoacid CoA-transferase family.</text>
</comment>
<dbReference type="GO" id="GO:0008260">
    <property type="term" value="F:succinyl-CoA:3-oxo-acid CoA-transferase activity"/>
    <property type="evidence" value="ECO:0007669"/>
    <property type="project" value="UniProtKB-EC"/>
</dbReference>
<dbReference type="SMART" id="SM00882">
    <property type="entry name" value="CoA_trans"/>
    <property type="match status" value="2"/>
</dbReference>
<reference evidence="5 6" key="1">
    <citation type="journal article" date="2021" name="Sci. Rep.">
        <title>The genome of the diatom Chaetoceros tenuissimus carries an ancient integrated fragment of an extant virus.</title>
        <authorList>
            <person name="Hongo Y."/>
            <person name="Kimura K."/>
            <person name="Takaki Y."/>
            <person name="Yoshida Y."/>
            <person name="Baba S."/>
            <person name="Kobayashi G."/>
            <person name="Nagasaki K."/>
            <person name="Hano T."/>
            <person name="Tomaru Y."/>
        </authorList>
    </citation>
    <scope>NUCLEOTIDE SEQUENCE [LARGE SCALE GENOMIC DNA]</scope>
    <source>
        <strain evidence="5 6">NIES-3715</strain>
    </source>
</reference>